<dbReference type="SUPFAM" id="SSF57184">
    <property type="entry name" value="Growth factor receptor domain"/>
    <property type="match status" value="1"/>
</dbReference>
<keyword evidence="1" id="KW-0646">Protease inhibitor</keyword>
<dbReference type="PRINTS" id="PR00759">
    <property type="entry name" value="BASICPTASE"/>
</dbReference>
<keyword evidence="2" id="KW-0722">Serine protease inhibitor</keyword>
<dbReference type="CDD" id="cd00109">
    <property type="entry name" value="Kunitz-type"/>
    <property type="match status" value="1"/>
</dbReference>
<dbReference type="PROSITE" id="PS00280">
    <property type="entry name" value="BPTI_KUNITZ_1"/>
    <property type="match status" value="1"/>
</dbReference>
<organism evidence="6 7">
    <name type="scientific">Hydra vulgaris</name>
    <name type="common">Hydra</name>
    <name type="synonym">Hydra attenuata</name>
    <dbReference type="NCBI Taxonomy" id="6087"/>
    <lineage>
        <taxon>Eukaryota</taxon>
        <taxon>Metazoa</taxon>
        <taxon>Cnidaria</taxon>
        <taxon>Hydrozoa</taxon>
        <taxon>Hydroidolina</taxon>
        <taxon>Anthoathecata</taxon>
        <taxon>Aplanulata</taxon>
        <taxon>Hydridae</taxon>
        <taxon>Hydra</taxon>
    </lineage>
</organism>
<protein>
    <submittedName>
        <fullName evidence="7">Blackelin-4 isoform X2</fullName>
    </submittedName>
</protein>
<accession>A0ABM4D903</accession>
<dbReference type="PANTHER" id="PTHR46751">
    <property type="entry name" value="EPPIN"/>
    <property type="match status" value="1"/>
</dbReference>
<gene>
    <name evidence="7" type="primary">LOC124808079</name>
</gene>
<dbReference type="InterPro" id="IPR020901">
    <property type="entry name" value="Prtase_inh_Kunz-CS"/>
</dbReference>
<evidence type="ECO:0000259" key="5">
    <source>
        <dbReference type="PROSITE" id="PS50279"/>
    </source>
</evidence>
<evidence type="ECO:0000313" key="6">
    <source>
        <dbReference type="Proteomes" id="UP001652625"/>
    </source>
</evidence>
<dbReference type="Pfam" id="PF00014">
    <property type="entry name" value="Kunitz_BPTI"/>
    <property type="match status" value="1"/>
</dbReference>
<dbReference type="Gene3D" id="4.10.410.10">
    <property type="entry name" value="Pancreatic trypsin inhibitor Kunitz domain"/>
    <property type="match status" value="1"/>
</dbReference>
<evidence type="ECO:0000256" key="4">
    <source>
        <dbReference type="SAM" id="SignalP"/>
    </source>
</evidence>
<feature type="domain" description="BPTI/Kunitz inhibitor" evidence="5">
    <location>
        <begin position="90"/>
        <end position="140"/>
    </location>
</feature>
<dbReference type="PROSITE" id="PS50279">
    <property type="entry name" value="BPTI_KUNITZ_2"/>
    <property type="match status" value="1"/>
</dbReference>
<dbReference type="GeneID" id="124808079"/>
<evidence type="ECO:0000256" key="3">
    <source>
        <dbReference type="ARBA" id="ARBA00023157"/>
    </source>
</evidence>
<keyword evidence="4" id="KW-0732">Signal</keyword>
<proteinExistence type="predicted"/>
<sequence>MLVLLVFFFLSFITCGEAKVSCSLVQCHKPLCKSGVLIKDPSGCCKICEKIQEGEVCGGSNKRVCDDHLFCMMSNTYLKQGVCEPNKIDCKSKLDPGPCFAYLKKWFYNHATKKCQQFVYGGCRGNNNRYDSKDACDKSCVKST</sequence>
<evidence type="ECO:0000313" key="7">
    <source>
        <dbReference type="RefSeq" id="XP_065670828.1"/>
    </source>
</evidence>
<evidence type="ECO:0000256" key="2">
    <source>
        <dbReference type="ARBA" id="ARBA00022900"/>
    </source>
</evidence>
<feature type="signal peptide" evidence="4">
    <location>
        <begin position="1"/>
        <end position="18"/>
    </location>
</feature>
<keyword evidence="3" id="KW-1015">Disulfide bond</keyword>
<reference evidence="7" key="1">
    <citation type="submission" date="2025-08" db="UniProtKB">
        <authorList>
            <consortium name="RefSeq"/>
        </authorList>
    </citation>
    <scope>IDENTIFICATION</scope>
</reference>
<dbReference type="RefSeq" id="XP_065670828.1">
    <property type="nucleotide sequence ID" value="XM_065814756.1"/>
</dbReference>
<evidence type="ECO:0000256" key="1">
    <source>
        <dbReference type="ARBA" id="ARBA00022690"/>
    </source>
</evidence>
<dbReference type="SUPFAM" id="SSF57362">
    <property type="entry name" value="BPTI-like"/>
    <property type="match status" value="1"/>
</dbReference>
<dbReference type="InterPro" id="IPR036880">
    <property type="entry name" value="Kunitz_BPTI_sf"/>
</dbReference>
<dbReference type="InterPro" id="IPR009030">
    <property type="entry name" value="Growth_fac_rcpt_cys_sf"/>
</dbReference>
<dbReference type="InterPro" id="IPR051388">
    <property type="entry name" value="Serpin_venom_toxin"/>
</dbReference>
<dbReference type="Proteomes" id="UP001652625">
    <property type="component" value="Chromosome 12"/>
</dbReference>
<dbReference type="PANTHER" id="PTHR46751:SF1">
    <property type="entry name" value="WAP FOUR-DISULFIDE CORE DOMAIN PROTEIN 6A"/>
    <property type="match status" value="1"/>
</dbReference>
<feature type="chain" id="PRO_5045940227" evidence="4">
    <location>
        <begin position="19"/>
        <end position="144"/>
    </location>
</feature>
<dbReference type="SMART" id="SM00131">
    <property type="entry name" value="KU"/>
    <property type="match status" value="1"/>
</dbReference>
<dbReference type="InterPro" id="IPR002223">
    <property type="entry name" value="Kunitz_BPTI"/>
</dbReference>
<keyword evidence="6" id="KW-1185">Reference proteome</keyword>
<name>A0ABM4D903_HYDVU</name>